<feature type="coiled-coil region" evidence="1">
    <location>
        <begin position="142"/>
        <end position="190"/>
    </location>
</feature>
<evidence type="ECO:0000256" key="1">
    <source>
        <dbReference type="SAM" id="Coils"/>
    </source>
</evidence>
<feature type="region of interest" description="Disordered" evidence="2">
    <location>
        <begin position="318"/>
        <end position="347"/>
    </location>
</feature>
<dbReference type="RefSeq" id="WP_062626741.1">
    <property type="nucleotide sequence ID" value="NZ_AP018738.1"/>
</dbReference>
<dbReference type="STRING" id="1188319.OYT1_01571"/>
<feature type="compositionally biased region" description="Basic and acidic residues" evidence="2">
    <location>
        <begin position="318"/>
        <end position="328"/>
    </location>
</feature>
<protein>
    <submittedName>
        <fullName evidence="3">Uncharacterized protein</fullName>
    </submittedName>
</protein>
<proteinExistence type="predicted"/>
<sequence length="347" mass="38210">MEKKIQLADGESQRDLVNQLLGQIQMANSFARFADVVSLQKLKHIKETKAYKAVSGMGAVSADGEKIADVGTWEGFCSALGMSKSKVDEDLLNLSAFGEDALKKMASMGIGYRDLRQYRRLPDDDRAALTEAAKTGDKDTLLDLAETLIEKHSKEKAALKNEIATSETLVNNLKRNFDTVNNKKLALEDEVARLRPRTLMPGVAEFDARTFEVRHEAAGLEYGARIQMDALDTLFIEVLQDAEVDAETESLRLKAVGLAAGAMLARALDLYERVKEGLGGEMPVKPHGDLMLTSDEKDMLHAGVMLLNANFERGREARKMTVDDEVNKHRTGPGRRKGSKNKSGGEK</sequence>
<dbReference type="AlphaFoldDB" id="A0A2Z6GEL6"/>
<evidence type="ECO:0000256" key="2">
    <source>
        <dbReference type="SAM" id="MobiDB-lite"/>
    </source>
</evidence>
<evidence type="ECO:0000313" key="4">
    <source>
        <dbReference type="Proteomes" id="UP000033070"/>
    </source>
</evidence>
<reference evidence="3 4" key="1">
    <citation type="submission" date="2018-06" db="EMBL/GenBank/DDBJ databases">
        <title>OYT1 Genome Sequencing.</title>
        <authorList>
            <person name="Kato S."/>
            <person name="Itoh T."/>
            <person name="Ohkuma M."/>
        </authorList>
    </citation>
    <scope>NUCLEOTIDE SEQUENCE [LARGE SCALE GENOMIC DNA]</scope>
    <source>
        <strain evidence="3 4">OYT1</strain>
    </source>
</reference>
<dbReference type="Proteomes" id="UP000033070">
    <property type="component" value="Chromosome"/>
</dbReference>
<evidence type="ECO:0000313" key="3">
    <source>
        <dbReference type="EMBL" id="BBE51802.1"/>
    </source>
</evidence>
<accession>A0A2Z6GEL6</accession>
<dbReference type="KEGG" id="fam:OYT1_ch2286"/>
<organism evidence="3 4">
    <name type="scientific">Ferriphaselus amnicola</name>
    <dbReference type="NCBI Taxonomy" id="1188319"/>
    <lineage>
        <taxon>Bacteria</taxon>
        <taxon>Pseudomonadati</taxon>
        <taxon>Pseudomonadota</taxon>
        <taxon>Betaproteobacteria</taxon>
        <taxon>Nitrosomonadales</taxon>
        <taxon>Gallionellaceae</taxon>
        <taxon>Ferriphaselus</taxon>
    </lineage>
</organism>
<keyword evidence="1" id="KW-0175">Coiled coil</keyword>
<dbReference type="EMBL" id="AP018738">
    <property type="protein sequence ID" value="BBE51802.1"/>
    <property type="molecule type" value="Genomic_DNA"/>
</dbReference>
<dbReference type="OrthoDB" id="8564384at2"/>
<feature type="compositionally biased region" description="Basic residues" evidence="2">
    <location>
        <begin position="329"/>
        <end position="340"/>
    </location>
</feature>
<keyword evidence="4" id="KW-1185">Reference proteome</keyword>
<gene>
    <name evidence="3" type="ORF">OYT1_ch2286</name>
</gene>
<name>A0A2Z6GEL6_9PROT</name>